<dbReference type="GO" id="GO:0030036">
    <property type="term" value="P:actin cytoskeleton organization"/>
    <property type="evidence" value="ECO:0007669"/>
    <property type="project" value="TreeGrafter"/>
</dbReference>
<feature type="region of interest" description="Disordered" evidence="7">
    <location>
        <begin position="1211"/>
        <end position="1386"/>
    </location>
</feature>
<dbReference type="GO" id="GO:0005737">
    <property type="term" value="C:cytoplasm"/>
    <property type="evidence" value="ECO:0007669"/>
    <property type="project" value="TreeGrafter"/>
</dbReference>
<reference evidence="10 11" key="1">
    <citation type="submission" date="2015-04" db="EMBL/GenBank/DDBJ databases">
        <title>Complete genome sequence of Schizopora paradoxa KUC8140, a cosmopolitan wood degrader in East Asia.</title>
        <authorList>
            <consortium name="DOE Joint Genome Institute"/>
            <person name="Min B."/>
            <person name="Park H."/>
            <person name="Jang Y."/>
            <person name="Kim J.-J."/>
            <person name="Kim K.H."/>
            <person name="Pangilinan J."/>
            <person name="Lipzen A."/>
            <person name="Riley R."/>
            <person name="Grigoriev I.V."/>
            <person name="Spatafora J.W."/>
            <person name="Choi I.-G."/>
        </authorList>
    </citation>
    <scope>NUCLEOTIDE SEQUENCE [LARGE SCALE GENOMIC DNA]</scope>
    <source>
        <strain evidence="10 11">KUC8140</strain>
    </source>
</reference>
<dbReference type="Gene3D" id="2.10.110.10">
    <property type="entry name" value="Cysteine Rich Protein"/>
    <property type="match status" value="3"/>
</dbReference>
<dbReference type="PANTHER" id="PTHR24215">
    <property type="entry name" value="RHO-GTPASE-ACTIVATING PROTEIN LRG1"/>
    <property type="match status" value="1"/>
</dbReference>
<feature type="compositionally biased region" description="Polar residues" evidence="7">
    <location>
        <begin position="81"/>
        <end position="96"/>
    </location>
</feature>
<feature type="compositionally biased region" description="Polar residues" evidence="7">
    <location>
        <begin position="1374"/>
        <end position="1386"/>
    </location>
</feature>
<evidence type="ECO:0000256" key="2">
    <source>
        <dbReference type="ARBA" id="ARBA00022723"/>
    </source>
</evidence>
<feature type="region of interest" description="Disordered" evidence="7">
    <location>
        <begin position="848"/>
        <end position="873"/>
    </location>
</feature>
<proteinExistence type="predicted"/>
<keyword evidence="2 6" id="KW-0479">Metal-binding</keyword>
<dbReference type="SMART" id="SM00132">
    <property type="entry name" value="LIM"/>
    <property type="match status" value="2"/>
</dbReference>
<dbReference type="EMBL" id="KQ085889">
    <property type="protein sequence ID" value="KLO19065.1"/>
    <property type="molecule type" value="Genomic_DNA"/>
</dbReference>
<dbReference type="InterPro" id="IPR008936">
    <property type="entry name" value="Rho_GTPase_activation_prot"/>
</dbReference>
<feature type="compositionally biased region" description="Polar residues" evidence="7">
    <location>
        <begin position="108"/>
        <end position="134"/>
    </location>
</feature>
<feature type="domain" description="LIM zinc-binding" evidence="8">
    <location>
        <begin position="204"/>
        <end position="264"/>
    </location>
</feature>
<dbReference type="FunCoup" id="A0A0H2S481">
    <property type="interactions" value="205"/>
</dbReference>
<evidence type="ECO:0000313" key="10">
    <source>
        <dbReference type="EMBL" id="KLO19065.1"/>
    </source>
</evidence>
<keyword evidence="6" id="KW-0440">LIM domain</keyword>
<organism evidence="10 11">
    <name type="scientific">Schizopora paradoxa</name>
    <dbReference type="NCBI Taxonomy" id="27342"/>
    <lineage>
        <taxon>Eukaryota</taxon>
        <taxon>Fungi</taxon>
        <taxon>Dikarya</taxon>
        <taxon>Basidiomycota</taxon>
        <taxon>Agaricomycotina</taxon>
        <taxon>Agaricomycetes</taxon>
        <taxon>Hymenochaetales</taxon>
        <taxon>Schizoporaceae</taxon>
        <taxon>Schizopora</taxon>
    </lineage>
</organism>
<feature type="compositionally biased region" description="Polar residues" evidence="7">
    <location>
        <begin position="62"/>
        <end position="73"/>
    </location>
</feature>
<evidence type="ECO:0000259" key="8">
    <source>
        <dbReference type="PROSITE" id="PS50023"/>
    </source>
</evidence>
<evidence type="ECO:0000256" key="6">
    <source>
        <dbReference type="PROSITE-ProRule" id="PRU00125"/>
    </source>
</evidence>
<feature type="region of interest" description="Disordered" evidence="7">
    <location>
        <begin position="598"/>
        <end position="627"/>
    </location>
</feature>
<comment type="subcellular location">
    <subcellularLocation>
        <location evidence="1">Nucleus</location>
    </subcellularLocation>
</comment>
<dbReference type="Proteomes" id="UP000053477">
    <property type="component" value="Unassembled WGS sequence"/>
</dbReference>
<feature type="region of interest" description="Disordered" evidence="7">
    <location>
        <begin position="536"/>
        <end position="556"/>
    </location>
</feature>
<dbReference type="GO" id="GO:0005634">
    <property type="term" value="C:nucleus"/>
    <property type="evidence" value="ECO:0007669"/>
    <property type="project" value="UniProtKB-SubCell"/>
</dbReference>
<feature type="domain" description="Rho-GAP" evidence="9">
    <location>
        <begin position="967"/>
        <end position="1172"/>
    </location>
</feature>
<dbReference type="CDD" id="cd09392">
    <property type="entry name" value="LIM2_Lrg1p_like"/>
    <property type="match status" value="1"/>
</dbReference>
<dbReference type="InterPro" id="IPR000198">
    <property type="entry name" value="RhoGAP_dom"/>
</dbReference>
<gene>
    <name evidence="10" type="ORF">SCHPADRAFT_912872</name>
</gene>
<dbReference type="PANTHER" id="PTHR24215:SF10">
    <property type="entry name" value="RHO-GTPASE-ACTIVATING PROTEIN LRG1"/>
    <property type="match status" value="1"/>
</dbReference>
<protein>
    <submittedName>
        <fullName evidence="10">RhoGAP-domain-containing protein</fullName>
    </submittedName>
</protein>
<dbReference type="Gene3D" id="1.10.555.10">
    <property type="entry name" value="Rho GTPase activation protein"/>
    <property type="match status" value="1"/>
</dbReference>
<feature type="compositionally biased region" description="Polar residues" evidence="7">
    <location>
        <begin position="1211"/>
        <end position="1230"/>
    </location>
</feature>
<accession>A0A0H2S481</accession>
<dbReference type="PROSITE" id="PS50238">
    <property type="entry name" value="RHOGAP"/>
    <property type="match status" value="1"/>
</dbReference>
<feature type="compositionally biased region" description="Basic and acidic residues" evidence="7">
    <location>
        <begin position="38"/>
        <end position="61"/>
    </location>
</feature>
<dbReference type="PROSITE" id="PS50023">
    <property type="entry name" value="LIM_DOMAIN_2"/>
    <property type="match status" value="2"/>
</dbReference>
<dbReference type="Pfam" id="PF00620">
    <property type="entry name" value="RhoGAP"/>
    <property type="match status" value="1"/>
</dbReference>
<feature type="region of interest" description="Disordered" evidence="7">
    <location>
        <begin position="726"/>
        <end position="828"/>
    </location>
</feature>
<dbReference type="Pfam" id="PF00412">
    <property type="entry name" value="LIM"/>
    <property type="match status" value="2"/>
</dbReference>
<dbReference type="GO" id="GO:0007165">
    <property type="term" value="P:signal transduction"/>
    <property type="evidence" value="ECO:0007669"/>
    <property type="project" value="InterPro"/>
</dbReference>
<evidence type="ECO:0000259" key="9">
    <source>
        <dbReference type="PROSITE" id="PS50238"/>
    </source>
</evidence>
<dbReference type="PROSITE" id="PS00478">
    <property type="entry name" value="LIM_DOMAIN_1"/>
    <property type="match status" value="1"/>
</dbReference>
<dbReference type="FunFam" id="2.10.110.10:FF:000058">
    <property type="entry name" value="Rho GTPase activator Lrg11"/>
    <property type="match status" value="1"/>
</dbReference>
<dbReference type="SUPFAM" id="SSF57716">
    <property type="entry name" value="Glucocorticoid receptor-like (DNA-binding domain)"/>
    <property type="match status" value="3"/>
</dbReference>
<dbReference type="InParanoid" id="A0A0H2S481"/>
<evidence type="ECO:0000256" key="7">
    <source>
        <dbReference type="SAM" id="MobiDB-lite"/>
    </source>
</evidence>
<dbReference type="SUPFAM" id="SSF48350">
    <property type="entry name" value="GTPase activation domain, GAP"/>
    <property type="match status" value="1"/>
</dbReference>
<sequence length="1386" mass="153329">MKYAFDGQHGDVAWSNHARPPSRPHVPTRSSTLGSPEEMARVHSKSDYDHSQHAKSEDLNHSNHTTTFNSSPGGSPMPAFQSLSRPLTPNDSRTAASSSNHSDHGSSTLNDSSLSMKRMSTASLSTAPSANSKIPGTPGATVCAACSLLLEGAFVRALGNVWHLQCFKCKDCDAVVASKFFPIEGPDGKQHPLCERDYFRRLNLICAKCGQALRGSYITACNKKYHVEHFTCSVCPTVFGPQDSYYEHENDVYCHFHYSTRFATKCAGCNSAILKQFVEINRNNRDECWHPECYMINKFWNVKVGSKRPSSPSLSTSDVNEPHWEEEEARETAQSLKEKQVRMEQNVYRIWTVLSAFEESSAACISDMLRQVSNAQYLEAIRMAEKFILHVEVLFATIDDIETYFFRLNLKGMSHVREARLLCRKTVDLFTLLSRPQDNNQRRSGMTQELLALVTGLAHYLKILIRIALTGSLKLERDHDLREAMTNFLDKLHLLAVEGGNPGARRVMKGNDRLNRGGAPGTYGVTYGFKSLAPENAGDSPFAESSDGAGPSTEKLSINPPSDLCFRCGSTVEEDCARLGTYQRLHSHCLKCDTCGKASAPPAVKDTSGRDANGAGDDAPPKISSARRPPANVDIFLYDTENVKDSPYGPIPIVVYCIDHQRGTCRGGFEAVSRLEQYSFLLNVALRRLSYLLKRRGVLLPEPTSQQQPSASDDAYRDSGEIMRMKTMHLDRRRSATVRQPKRSTIVESPSGKAAQPSNMLQAQQASQRAGPSIAQPQAQPAQAQARSPRPPGAPHPPTSPQPPQQQVLSNVAGPSRPPPTVVSIPVDDVSQSLRPAFARNNTGVMIVDDSAPASPSGGAEEPPLQRANSSDGITLADIPQLIEAEEARKQHRALPHRGPVPMVAELTPLDFMIIRHCALFWLIRSPIKSEIDVDDLLEFIEVKKGGFWNKFFKANKKQKWTGTFGVPLEVLIEREGADSDLGASPTTLRVPSFIDDVVSAMKQMDMCVEGIFRKNGNIRRLNELTDAIDKDPSSVDLTQDYPVQLAALLKKFLKALPEPLMTYKLYKLFLAAENLQNENDKMRCLHLVMLLLPKGNRDTIEVLFVFMKWVASFSHVDEETGNRMDLHNLATVISPNIFRNIPTKGNDSVRVEHFEGIRVISTLLEHQDEFFMVPEDFTSLLRDKDYFANCIDMPSRDFLKKCEMYYRSKQSNGMRSPSAPMQGSASANLASMGRDREGSEARLAQQKSDPSLRVRDGGRSPGFDRALAAPQPMERGATSPLLYGEGTPQRNGLGGSHPNSRSQSPPPAPRLQHQPFSHPVGNIQPQPSPMVSQSFAPSVSSGQLPPDSDWSQMTPGLSSPRPFAQAYTPRRPNGNSQNSQSRPRP</sequence>
<feature type="compositionally biased region" description="Polar residues" evidence="7">
    <location>
        <begin position="756"/>
        <end position="768"/>
    </location>
</feature>
<feature type="compositionally biased region" description="Pro residues" evidence="7">
    <location>
        <begin position="789"/>
        <end position="804"/>
    </location>
</feature>
<evidence type="ECO:0000256" key="4">
    <source>
        <dbReference type="ARBA" id="ARBA00022833"/>
    </source>
</evidence>
<feature type="compositionally biased region" description="Low complexity" evidence="7">
    <location>
        <begin position="770"/>
        <end position="788"/>
    </location>
</feature>
<evidence type="ECO:0000313" key="11">
    <source>
        <dbReference type="Proteomes" id="UP000053477"/>
    </source>
</evidence>
<keyword evidence="5" id="KW-0539">Nucleus</keyword>
<dbReference type="GO" id="GO:0030695">
    <property type="term" value="F:GTPase regulator activity"/>
    <property type="evidence" value="ECO:0007669"/>
    <property type="project" value="UniProtKB-ARBA"/>
</dbReference>
<dbReference type="CDD" id="cd09391">
    <property type="entry name" value="LIM1_Lrg1p_like"/>
    <property type="match status" value="1"/>
</dbReference>
<name>A0A0H2S481_9AGAM</name>
<keyword evidence="3" id="KW-0677">Repeat</keyword>
<dbReference type="OrthoDB" id="20689at2759"/>
<evidence type="ECO:0000256" key="3">
    <source>
        <dbReference type="ARBA" id="ARBA00022737"/>
    </source>
</evidence>
<keyword evidence="11" id="KW-1185">Reference proteome</keyword>
<evidence type="ECO:0000256" key="5">
    <source>
        <dbReference type="ARBA" id="ARBA00023242"/>
    </source>
</evidence>
<dbReference type="GO" id="GO:0046872">
    <property type="term" value="F:metal ion binding"/>
    <property type="evidence" value="ECO:0007669"/>
    <property type="project" value="UniProtKB-KW"/>
</dbReference>
<keyword evidence="4 6" id="KW-0862">Zinc</keyword>
<feature type="compositionally biased region" description="Polar residues" evidence="7">
    <location>
        <begin position="1324"/>
        <end position="1358"/>
    </location>
</feature>
<evidence type="ECO:0000256" key="1">
    <source>
        <dbReference type="ARBA" id="ARBA00004123"/>
    </source>
</evidence>
<dbReference type="STRING" id="27342.A0A0H2S481"/>
<feature type="domain" description="LIM zinc-binding" evidence="8">
    <location>
        <begin position="141"/>
        <end position="203"/>
    </location>
</feature>
<dbReference type="InterPro" id="IPR001781">
    <property type="entry name" value="Znf_LIM"/>
</dbReference>
<feature type="region of interest" description="Disordered" evidence="7">
    <location>
        <begin position="1"/>
        <end position="136"/>
    </location>
</feature>
<dbReference type="SMART" id="SM00324">
    <property type="entry name" value="RhoGAP"/>
    <property type="match status" value="1"/>
</dbReference>